<evidence type="ECO:0000256" key="1">
    <source>
        <dbReference type="SAM" id="Phobius"/>
    </source>
</evidence>
<dbReference type="eggNOG" id="COG4392">
    <property type="taxonomic scope" value="Bacteria"/>
</dbReference>
<dbReference type="PATRIC" id="fig|1423755.3.peg.1610"/>
<gene>
    <name evidence="2" type="ORF">FC40_GL001521</name>
</gene>
<evidence type="ECO:0008006" key="4">
    <source>
        <dbReference type="Google" id="ProtNLM"/>
    </source>
</evidence>
<proteinExistence type="predicted"/>
<sequence>MHYTAFDHYILVVLAAIAAFLPRIIPLRIFTSKEIPSWFNAWMKYVPVSLFTSLVVRDLFINTHNYTFTGFHHIGKILSALIVMVVAYRTRSMGLSVLVGLIAVALFTVGLHW</sequence>
<feature type="transmembrane region" description="Helical" evidence="1">
    <location>
        <begin position="95"/>
        <end position="112"/>
    </location>
</feature>
<dbReference type="EMBL" id="AZGD01000037">
    <property type="protein sequence ID" value="KRM19670.1"/>
    <property type="molecule type" value="Genomic_DNA"/>
</dbReference>
<name>A0A0R1WXI6_9LACO</name>
<dbReference type="OrthoDB" id="7870017at2"/>
<comment type="caution">
    <text evidence="2">The sequence shown here is derived from an EMBL/GenBank/DDBJ whole genome shotgun (WGS) entry which is preliminary data.</text>
</comment>
<feature type="transmembrane region" description="Helical" evidence="1">
    <location>
        <begin position="37"/>
        <end position="56"/>
    </location>
</feature>
<accession>A0A0R1WXI6</accession>
<dbReference type="STRING" id="1423755.FC40_GL001521"/>
<protein>
    <recommendedName>
        <fullName evidence="4">Branched-chain amino acid transport protein</fullName>
    </recommendedName>
</protein>
<dbReference type="InterPro" id="IPR008407">
    <property type="entry name" value="Brnchd-chn_aa_trnsp_AzlD"/>
</dbReference>
<feature type="transmembrane region" description="Helical" evidence="1">
    <location>
        <begin position="6"/>
        <end position="25"/>
    </location>
</feature>
<dbReference type="AlphaFoldDB" id="A0A0R1WXI6"/>
<keyword evidence="1" id="KW-0812">Transmembrane</keyword>
<organism evidence="2 3">
    <name type="scientific">Ligilactobacillus hayakitensis DSM 18933 = JCM 14209</name>
    <dbReference type="NCBI Taxonomy" id="1423755"/>
    <lineage>
        <taxon>Bacteria</taxon>
        <taxon>Bacillati</taxon>
        <taxon>Bacillota</taxon>
        <taxon>Bacilli</taxon>
        <taxon>Lactobacillales</taxon>
        <taxon>Lactobacillaceae</taxon>
        <taxon>Ligilactobacillus</taxon>
    </lineage>
</organism>
<keyword evidence="1" id="KW-0472">Membrane</keyword>
<dbReference type="RefSeq" id="WP_025022766.1">
    <property type="nucleotide sequence ID" value="NZ_AZGD01000037.1"/>
</dbReference>
<reference evidence="2 3" key="1">
    <citation type="journal article" date="2015" name="Genome Announc.">
        <title>Expanding the biotechnology potential of lactobacilli through comparative genomics of 213 strains and associated genera.</title>
        <authorList>
            <person name="Sun Z."/>
            <person name="Harris H.M."/>
            <person name="McCann A."/>
            <person name="Guo C."/>
            <person name="Argimon S."/>
            <person name="Zhang W."/>
            <person name="Yang X."/>
            <person name="Jeffery I.B."/>
            <person name="Cooney J.C."/>
            <person name="Kagawa T.F."/>
            <person name="Liu W."/>
            <person name="Song Y."/>
            <person name="Salvetti E."/>
            <person name="Wrobel A."/>
            <person name="Rasinkangas P."/>
            <person name="Parkhill J."/>
            <person name="Rea M.C."/>
            <person name="O'Sullivan O."/>
            <person name="Ritari J."/>
            <person name="Douillard F.P."/>
            <person name="Paul Ross R."/>
            <person name="Yang R."/>
            <person name="Briner A.E."/>
            <person name="Felis G.E."/>
            <person name="de Vos W.M."/>
            <person name="Barrangou R."/>
            <person name="Klaenhammer T.R."/>
            <person name="Caufield P.W."/>
            <person name="Cui Y."/>
            <person name="Zhang H."/>
            <person name="O'Toole P.W."/>
        </authorList>
    </citation>
    <scope>NUCLEOTIDE SEQUENCE [LARGE SCALE GENOMIC DNA]</scope>
    <source>
        <strain evidence="2 3">DSM 18933</strain>
    </source>
</reference>
<feature type="transmembrane region" description="Helical" evidence="1">
    <location>
        <begin position="68"/>
        <end position="88"/>
    </location>
</feature>
<dbReference type="Proteomes" id="UP000051054">
    <property type="component" value="Unassembled WGS sequence"/>
</dbReference>
<keyword evidence="3" id="KW-1185">Reference proteome</keyword>
<dbReference type="Pfam" id="PF05437">
    <property type="entry name" value="AzlD"/>
    <property type="match status" value="1"/>
</dbReference>
<evidence type="ECO:0000313" key="3">
    <source>
        <dbReference type="Proteomes" id="UP000051054"/>
    </source>
</evidence>
<keyword evidence="1" id="KW-1133">Transmembrane helix</keyword>
<evidence type="ECO:0000313" key="2">
    <source>
        <dbReference type="EMBL" id="KRM19670.1"/>
    </source>
</evidence>